<keyword evidence="5" id="KW-0804">Transcription</keyword>
<sequence>MLKDERQRAIMGLLEENGTVKVSDMIKQLSISDMTARRDLDELEGQGLLERVHGGARLKNFIRSHELTHREKQIVNIDEKQMIARKAVELIHENETIFLGPGTTIELLAELITLQSVRIVTNCWPVFQQISEENSLRKVYLLGGEMRSTTQAFYGEITNKNLMDMHFHKAFFSCNALNEQDIMTSTFEEGQTQAIALNNSVEKYLLADHSKIGQNDFYSYYHLKDVTAVITNKDDCETYTKIEKEEVLLAE</sequence>
<dbReference type="PANTHER" id="PTHR30363:SF4">
    <property type="entry name" value="GLYCEROL-3-PHOSPHATE REGULON REPRESSOR"/>
    <property type="match status" value="1"/>
</dbReference>
<comment type="caution">
    <text evidence="8">The sequence shown here is derived from an EMBL/GenBank/DDBJ whole genome shotgun (WGS) entry which is preliminary data.</text>
</comment>
<organism evidence="8 9">
    <name type="scientific">Candidatus Enterococcus moelleringii</name>
    <dbReference type="NCBI Taxonomy" id="2815325"/>
    <lineage>
        <taxon>Bacteria</taxon>
        <taxon>Bacillati</taxon>
        <taxon>Bacillota</taxon>
        <taxon>Bacilli</taxon>
        <taxon>Lactobacillales</taxon>
        <taxon>Enterococcaceae</taxon>
        <taxon>Enterococcus</taxon>
    </lineage>
</organism>
<evidence type="ECO:0000313" key="9">
    <source>
        <dbReference type="Proteomes" id="UP000664601"/>
    </source>
</evidence>
<evidence type="ECO:0000256" key="1">
    <source>
        <dbReference type="ARBA" id="ARBA00021390"/>
    </source>
</evidence>
<keyword evidence="2" id="KW-0678">Repressor</keyword>
<evidence type="ECO:0000256" key="2">
    <source>
        <dbReference type="ARBA" id="ARBA00022491"/>
    </source>
</evidence>
<dbReference type="InterPro" id="IPR001034">
    <property type="entry name" value="DeoR_HTH"/>
</dbReference>
<proteinExistence type="predicted"/>
<keyword evidence="4" id="KW-0238">DNA-binding</keyword>
<evidence type="ECO:0000256" key="6">
    <source>
        <dbReference type="ARBA" id="ARBA00024937"/>
    </source>
</evidence>
<dbReference type="Pfam" id="PF08220">
    <property type="entry name" value="HTH_DeoR"/>
    <property type="match status" value="1"/>
</dbReference>
<dbReference type="SUPFAM" id="SSF46785">
    <property type="entry name" value="Winged helix' DNA-binding domain"/>
    <property type="match status" value="1"/>
</dbReference>
<evidence type="ECO:0000256" key="3">
    <source>
        <dbReference type="ARBA" id="ARBA00023015"/>
    </source>
</evidence>
<protein>
    <recommendedName>
        <fullName evidence="1">Lactose phosphotransferase system repressor</fullName>
    </recommendedName>
</protein>
<dbReference type="InterPro" id="IPR036390">
    <property type="entry name" value="WH_DNA-bd_sf"/>
</dbReference>
<dbReference type="RefSeq" id="WP_207672142.1">
    <property type="nucleotide sequence ID" value="NZ_JAFREM010000004.1"/>
</dbReference>
<keyword evidence="3" id="KW-0805">Transcription regulation</keyword>
<accession>A0ABS3L6F7</accession>
<name>A0ABS3L6F7_9ENTE</name>
<dbReference type="SMART" id="SM01134">
    <property type="entry name" value="DeoRC"/>
    <property type="match status" value="1"/>
</dbReference>
<dbReference type="PRINTS" id="PR00037">
    <property type="entry name" value="HTHLACR"/>
</dbReference>
<dbReference type="PANTHER" id="PTHR30363">
    <property type="entry name" value="HTH-TYPE TRANSCRIPTIONAL REGULATOR SRLR-RELATED"/>
    <property type="match status" value="1"/>
</dbReference>
<dbReference type="Gene3D" id="3.40.50.1360">
    <property type="match status" value="1"/>
</dbReference>
<dbReference type="InterPro" id="IPR014036">
    <property type="entry name" value="DeoR-like_C"/>
</dbReference>
<dbReference type="Gene3D" id="1.10.10.10">
    <property type="entry name" value="Winged helix-like DNA-binding domain superfamily/Winged helix DNA-binding domain"/>
    <property type="match status" value="1"/>
</dbReference>
<dbReference type="SMART" id="SM00420">
    <property type="entry name" value="HTH_DEOR"/>
    <property type="match status" value="1"/>
</dbReference>
<dbReference type="PROSITE" id="PS00894">
    <property type="entry name" value="HTH_DEOR_1"/>
    <property type="match status" value="1"/>
</dbReference>
<dbReference type="Proteomes" id="UP000664601">
    <property type="component" value="Unassembled WGS sequence"/>
</dbReference>
<dbReference type="SUPFAM" id="SSF100950">
    <property type="entry name" value="NagB/RpiA/CoA transferase-like"/>
    <property type="match status" value="1"/>
</dbReference>
<evidence type="ECO:0000313" key="8">
    <source>
        <dbReference type="EMBL" id="MBO1305211.1"/>
    </source>
</evidence>
<evidence type="ECO:0000256" key="4">
    <source>
        <dbReference type="ARBA" id="ARBA00023125"/>
    </source>
</evidence>
<reference evidence="8 9" key="1">
    <citation type="submission" date="2021-03" db="EMBL/GenBank/DDBJ databases">
        <title>Enterococcal diversity collection.</title>
        <authorList>
            <person name="Gilmore M.S."/>
            <person name="Schwartzman J."/>
            <person name="Van Tyne D."/>
            <person name="Martin M."/>
            <person name="Earl A.M."/>
            <person name="Manson A.L."/>
            <person name="Straub T."/>
            <person name="Salamzade R."/>
            <person name="Saavedra J."/>
            <person name="Lebreton F."/>
            <person name="Prichula J."/>
            <person name="Schaufler K."/>
            <person name="Gaca A."/>
            <person name="Sgardioli B."/>
            <person name="Wagenaar J."/>
            <person name="Strong T."/>
        </authorList>
    </citation>
    <scope>NUCLEOTIDE SEQUENCE [LARGE SCALE GENOMIC DNA]</scope>
    <source>
        <strain evidence="8 9">669A</strain>
    </source>
</reference>
<dbReference type="InterPro" id="IPR036388">
    <property type="entry name" value="WH-like_DNA-bd_sf"/>
</dbReference>
<gene>
    <name evidence="8" type="ORF">JZO70_03490</name>
</gene>
<dbReference type="InterPro" id="IPR018356">
    <property type="entry name" value="Tscrpt_reg_HTH_DeoR_CS"/>
</dbReference>
<evidence type="ECO:0000259" key="7">
    <source>
        <dbReference type="PROSITE" id="PS51000"/>
    </source>
</evidence>
<dbReference type="InterPro" id="IPR050313">
    <property type="entry name" value="Carb_Metab_HTH_regulators"/>
</dbReference>
<comment type="function">
    <text evidence="6">Repressor of the lactose catabolism operon. Galactose-6-phosphate is the inducer.</text>
</comment>
<dbReference type="EMBL" id="JAFREM010000004">
    <property type="protein sequence ID" value="MBO1305211.1"/>
    <property type="molecule type" value="Genomic_DNA"/>
</dbReference>
<evidence type="ECO:0000256" key="5">
    <source>
        <dbReference type="ARBA" id="ARBA00023163"/>
    </source>
</evidence>
<dbReference type="Pfam" id="PF00455">
    <property type="entry name" value="DeoRC"/>
    <property type="match status" value="1"/>
</dbReference>
<feature type="domain" description="HTH deoR-type" evidence="7">
    <location>
        <begin position="3"/>
        <end position="58"/>
    </location>
</feature>
<dbReference type="PROSITE" id="PS51000">
    <property type="entry name" value="HTH_DEOR_2"/>
    <property type="match status" value="1"/>
</dbReference>
<dbReference type="InterPro" id="IPR037171">
    <property type="entry name" value="NagB/RpiA_transferase-like"/>
</dbReference>
<keyword evidence="9" id="KW-1185">Reference proteome</keyword>